<dbReference type="EnsemblMetazoa" id="Aqu2.1.25198_001">
    <property type="protein sequence ID" value="Aqu2.1.25198_001"/>
    <property type="gene ID" value="Aqu2.1.25198"/>
</dbReference>
<organism evidence="1">
    <name type="scientific">Amphimedon queenslandica</name>
    <name type="common">Sponge</name>
    <dbReference type="NCBI Taxonomy" id="400682"/>
    <lineage>
        <taxon>Eukaryota</taxon>
        <taxon>Metazoa</taxon>
        <taxon>Porifera</taxon>
        <taxon>Demospongiae</taxon>
        <taxon>Heteroscleromorpha</taxon>
        <taxon>Haplosclerida</taxon>
        <taxon>Niphatidae</taxon>
        <taxon>Amphimedon</taxon>
    </lineage>
</organism>
<sequence length="50" mass="6074">EMHQKERNQLKGRNLNPLVLRKVMLDTNAMMEEFKEVLLLRKLMVELHKK</sequence>
<evidence type="ECO:0000313" key="1">
    <source>
        <dbReference type="EnsemblMetazoa" id="Aqu2.1.25198_001"/>
    </source>
</evidence>
<name>A0A1X7UB73_AMPQE</name>
<dbReference type="InParanoid" id="A0A1X7UB73"/>
<proteinExistence type="predicted"/>
<reference evidence="1" key="1">
    <citation type="submission" date="2017-05" db="UniProtKB">
        <authorList>
            <consortium name="EnsemblMetazoa"/>
        </authorList>
    </citation>
    <scope>IDENTIFICATION</scope>
</reference>
<accession>A0A1X7UB73</accession>
<protein>
    <submittedName>
        <fullName evidence="1">Uncharacterized protein</fullName>
    </submittedName>
</protein>
<dbReference type="AlphaFoldDB" id="A0A1X7UB73"/>